<dbReference type="GeneID" id="135388019"/>
<dbReference type="CDD" id="cd12310">
    <property type="entry name" value="RRM3_Spen"/>
    <property type="match status" value="1"/>
</dbReference>
<proteinExistence type="inferred from homology"/>
<dbReference type="CDD" id="cd21544">
    <property type="entry name" value="SPOC_RBM15-like"/>
    <property type="match status" value="1"/>
</dbReference>
<dbReference type="Gene3D" id="3.30.70.330">
    <property type="match status" value="3"/>
</dbReference>
<feature type="domain" description="SPOC" evidence="9">
    <location>
        <begin position="486"/>
        <end position="630"/>
    </location>
</feature>
<evidence type="ECO:0000259" key="8">
    <source>
        <dbReference type="PROSITE" id="PS50102"/>
    </source>
</evidence>
<accession>A0A2R5LM44</accession>
<dbReference type="CTD" id="35756"/>
<feature type="domain" description="RRM" evidence="8">
    <location>
        <begin position="317"/>
        <end position="391"/>
    </location>
</feature>
<evidence type="ECO:0000256" key="4">
    <source>
        <dbReference type="ARBA" id="ARBA00022884"/>
    </source>
</evidence>
<feature type="region of interest" description="Disordered" evidence="7">
    <location>
        <begin position="1"/>
        <end position="71"/>
    </location>
</feature>
<dbReference type="PANTHER" id="PTHR23189">
    <property type="entry name" value="RNA RECOGNITION MOTIF-CONTAINING"/>
    <property type="match status" value="1"/>
</dbReference>
<dbReference type="CDD" id="cd12309">
    <property type="entry name" value="RRM2_Spen"/>
    <property type="match status" value="1"/>
</dbReference>
<dbReference type="CDD" id="cd12308">
    <property type="entry name" value="RRM1_Spen"/>
    <property type="match status" value="1"/>
</dbReference>
<dbReference type="Gene3D" id="2.40.290.10">
    <property type="match status" value="1"/>
</dbReference>
<feature type="compositionally biased region" description="Basic and acidic residues" evidence="7">
    <location>
        <begin position="1"/>
        <end position="11"/>
    </location>
</feature>
<protein>
    <submittedName>
        <fullName evidence="10">Putative rna-binding protein 15b</fullName>
    </submittedName>
</protein>
<feature type="compositionally biased region" description="Polar residues" evidence="7">
    <location>
        <begin position="462"/>
        <end position="472"/>
    </location>
</feature>
<dbReference type="Pfam" id="PF00076">
    <property type="entry name" value="RRM_1"/>
    <property type="match status" value="3"/>
</dbReference>
<dbReference type="InterPro" id="IPR010912">
    <property type="entry name" value="SPOC_met"/>
</dbReference>
<keyword evidence="5" id="KW-0539">Nucleus</keyword>
<dbReference type="PROSITE" id="PS50917">
    <property type="entry name" value="SPOC"/>
    <property type="match status" value="1"/>
</dbReference>
<feature type="compositionally biased region" description="Pro residues" evidence="7">
    <location>
        <begin position="399"/>
        <end position="414"/>
    </location>
</feature>
<sequence length="630" mass="70919">MRRLQDRDSPGKSKRSRTPMPRYDDSPRDRGTPDRRDRRGGSNKSPSDHRRRNRDLSADRGGMSGFDDYRMKVDRSPPYNGYKVLCLSNLNHKVSDVVLRDTLQDQFSRYGDVSVKVVHEGTDRVAYVYFRTYEEAKEARHAKARMILFDKQVQVEPVLRVRQRSLSPEYHHPVSPGGRRGIRGGIDRGIDRVPLDPRPIDRGGPYPRFRREESKKEKFPNYLHHVAPEDDDKATRTLFVGNLEVTISEADLRRIFERYGVVEDVDVKRPPPGQGNAYAFIKFLNLDMAHRAKVEMSGQYIGKFQCKIGYGKATPSTRIWVGGLGSWTSLAHLEREFDRFGAIRKIDFVKGDNHAYLQYDSIDAAQAACQEMRGFPLGGPDKRLRVDFAEPDPFSYYPPGYPPEPYRAPPPPDYMEPGWTAPRYEDPPRRWESWPPPPPPTSGSWRPRTPPSPPPPSSSSSANNSQPTTGSNKKADGVSAKTATSLQDIAKSCAVAWQGTLVLKNTVFPARMLHCSGESVDSLLGDQSALRITQRLRLDPPKLADVERRLAQGCAILVAMADPSQPSRPLRNLVSYLKQKEAAGVIPRPPTRVLYAFPPCDFALQVLRRACANIESAEEDHLVVVVAPSN</sequence>
<evidence type="ECO:0000256" key="3">
    <source>
        <dbReference type="ARBA" id="ARBA00022553"/>
    </source>
</evidence>
<feature type="compositionally biased region" description="Basic and acidic residues" evidence="7">
    <location>
        <begin position="423"/>
        <end position="432"/>
    </location>
</feature>
<dbReference type="SUPFAM" id="SSF54928">
    <property type="entry name" value="RNA-binding domain, RBD"/>
    <property type="match status" value="2"/>
</dbReference>
<dbReference type="SUPFAM" id="SSF100939">
    <property type="entry name" value="SPOC domain-like"/>
    <property type="match status" value="1"/>
</dbReference>
<evidence type="ECO:0000256" key="1">
    <source>
        <dbReference type="ARBA" id="ARBA00004123"/>
    </source>
</evidence>
<feature type="region of interest" description="Disordered" evidence="7">
    <location>
        <begin position="168"/>
        <end position="188"/>
    </location>
</feature>
<dbReference type="PROSITE" id="PS50102">
    <property type="entry name" value="RRM"/>
    <property type="match status" value="2"/>
</dbReference>
<feature type="region of interest" description="Disordered" evidence="7">
    <location>
        <begin position="397"/>
        <end position="479"/>
    </location>
</feature>
<feature type="compositionally biased region" description="Basic and acidic residues" evidence="7">
    <location>
        <begin position="22"/>
        <end position="40"/>
    </location>
</feature>
<keyword evidence="4 6" id="KW-0694">RNA-binding</keyword>
<feature type="compositionally biased region" description="Pro residues" evidence="7">
    <location>
        <begin position="448"/>
        <end position="457"/>
    </location>
</feature>
<dbReference type="KEGG" id="oti:135388019"/>
<dbReference type="SMART" id="SM00360">
    <property type="entry name" value="RRM"/>
    <property type="match status" value="3"/>
</dbReference>
<dbReference type="GO" id="GO:0005634">
    <property type="term" value="C:nucleus"/>
    <property type="evidence" value="ECO:0007669"/>
    <property type="project" value="UniProtKB-SubCell"/>
</dbReference>
<evidence type="ECO:0000313" key="10">
    <source>
        <dbReference type="EMBL" id="MBY10571.1"/>
    </source>
</evidence>
<evidence type="ECO:0000256" key="2">
    <source>
        <dbReference type="ARBA" id="ARBA00005387"/>
    </source>
</evidence>
<evidence type="ECO:0000256" key="6">
    <source>
        <dbReference type="PROSITE-ProRule" id="PRU00176"/>
    </source>
</evidence>
<evidence type="ECO:0000256" key="7">
    <source>
        <dbReference type="SAM" id="MobiDB-lite"/>
    </source>
</evidence>
<feature type="domain" description="RRM" evidence="8">
    <location>
        <begin position="236"/>
        <end position="313"/>
    </location>
</feature>
<dbReference type="Pfam" id="PF07744">
    <property type="entry name" value="SPOC"/>
    <property type="match status" value="1"/>
</dbReference>
<keyword evidence="3" id="KW-0597">Phosphoprotein</keyword>
<dbReference type="FunFam" id="3.30.70.330:FF:000565">
    <property type="entry name" value="RNA-binding protein 15B"/>
    <property type="match status" value="1"/>
</dbReference>
<name>A0A2R5LM44_9ACAR</name>
<dbReference type="InterPro" id="IPR016194">
    <property type="entry name" value="SPOC-like_C_dom_sf"/>
</dbReference>
<comment type="subcellular location">
    <subcellularLocation>
        <location evidence="1">Nucleus</location>
    </subcellularLocation>
</comment>
<dbReference type="AlphaFoldDB" id="A0A2R5LM44"/>
<dbReference type="RefSeq" id="XP_064473365.1">
    <property type="nucleotide sequence ID" value="XM_064617295.1"/>
</dbReference>
<dbReference type="EMBL" id="GGLE01006445">
    <property type="protein sequence ID" value="MBY10571.1"/>
    <property type="molecule type" value="Transcribed_RNA"/>
</dbReference>
<dbReference type="FunFam" id="3.30.70.330:FF:000112">
    <property type="entry name" value="RNA-binding motif protein 15"/>
    <property type="match status" value="1"/>
</dbReference>
<dbReference type="GO" id="GO:0003723">
    <property type="term" value="F:RNA binding"/>
    <property type="evidence" value="ECO:0007669"/>
    <property type="project" value="UniProtKB-UniRule"/>
</dbReference>
<dbReference type="InterPro" id="IPR012921">
    <property type="entry name" value="SPOC_C"/>
</dbReference>
<evidence type="ECO:0000259" key="9">
    <source>
        <dbReference type="PROSITE" id="PS50917"/>
    </source>
</evidence>
<organism evidence="10">
    <name type="scientific">Ornithodoros turicata</name>
    <dbReference type="NCBI Taxonomy" id="34597"/>
    <lineage>
        <taxon>Eukaryota</taxon>
        <taxon>Metazoa</taxon>
        <taxon>Ecdysozoa</taxon>
        <taxon>Arthropoda</taxon>
        <taxon>Chelicerata</taxon>
        <taxon>Arachnida</taxon>
        <taxon>Acari</taxon>
        <taxon>Parasitiformes</taxon>
        <taxon>Ixodida</taxon>
        <taxon>Ixodoidea</taxon>
        <taxon>Argasidae</taxon>
        <taxon>Ornithodorinae</taxon>
        <taxon>Ornithodoros</taxon>
    </lineage>
</organism>
<evidence type="ECO:0000256" key="5">
    <source>
        <dbReference type="ARBA" id="ARBA00023242"/>
    </source>
</evidence>
<dbReference type="InterPro" id="IPR012677">
    <property type="entry name" value="Nucleotide-bd_a/b_plait_sf"/>
</dbReference>
<reference evidence="10" key="1">
    <citation type="submission" date="2018-03" db="EMBL/GenBank/DDBJ databases">
        <title>The relapsing fever spirochete Borrelia turicatae persists in the highly oxidative environment of its soft-bodied tick vector.</title>
        <authorList>
            <person name="Bourret T.J."/>
            <person name="Boyle W.K."/>
            <person name="Valenzuela J.G."/>
            <person name="Oliveira F."/>
            <person name="Lopez J.E."/>
        </authorList>
    </citation>
    <scope>NUCLEOTIDE SEQUENCE</scope>
    <source>
        <strain evidence="10">Kansas strain/isolate</strain>
        <tissue evidence="10">Salivary glands</tissue>
    </source>
</reference>
<comment type="similarity">
    <text evidence="2">Belongs to the RRM Spen family.</text>
</comment>
<dbReference type="InterPro" id="IPR000504">
    <property type="entry name" value="RRM_dom"/>
</dbReference>
<dbReference type="InterPro" id="IPR035979">
    <property type="entry name" value="RBD_domain_sf"/>
</dbReference>